<organism evidence="1 2">
    <name type="scientific">Actinidia rufa</name>
    <dbReference type="NCBI Taxonomy" id="165716"/>
    <lineage>
        <taxon>Eukaryota</taxon>
        <taxon>Viridiplantae</taxon>
        <taxon>Streptophyta</taxon>
        <taxon>Embryophyta</taxon>
        <taxon>Tracheophyta</taxon>
        <taxon>Spermatophyta</taxon>
        <taxon>Magnoliopsida</taxon>
        <taxon>eudicotyledons</taxon>
        <taxon>Gunneridae</taxon>
        <taxon>Pentapetalae</taxon>
        <taxon>asterids</taxon>
        <taxon>Ericales</taxon>
        <taxon>Actinidiaceae</taxon>
        <taxon>Actinidia</taxon>
    </lineage>
</organism>
<reference evidence="2" key="1">
    <citation type="submission" date="2019-07" db="EMBL/GenBank/DDBJ databases">
        <title>De Novo Assembly of kiwifruit Actinidia rufa.</title>
        <authorList>
            <person name="Sugita-Konishi S."/>
            <person name="Sato K."/>
            <person name="Mori E."/>
            <person name="Abe Y."/>
            <person name="Kisaki G."/>
            <person name="Hamano K."/>
            <person name="Suezawa K."/>
            <person name="Otani M."/>
            <person name="Fukuda T."/>
            <person name="Manabe T."/>
            <person name="Gomi K."/>
            <person name="Tabuchi M."/>
            <person name="Akimitsu K."/>
            <person name="Kataoka I."/>
        </authorList>
    </citation>
    <scope>NUCLEOTIDE SEQUENCE [LARGE SCALE GENOMIC DNA]</scope>
    <source>
        <strain evidence="2">cv. Fuchu</strain>
    </source>
</reference>
<name>A0A7J0E0M1_9ERIC</name>
<protein>
    <submittedName>
        <fullName evidence="1">Heat shock transcription factor B4</fullName>
    </submittedName>
</protein>
<sequence>MTLTTFFNHTLFRACLVVPNKMVHSLLRSVERESVARSHRLHMVLNKVDNVIVQLPHVSDLRHQQVVAPPQPIVVLRERSSHGHVIAAAGRQHGAGKSRTSWPPGRRSWVATRWLGSGTGISRARQRFDSEEGGGGG</sequence>
<gene>
    <name evidence="1" type="ORF">Acr_00g0103300</name>
</gene>
<proteinExistence type="predicted"/>
<accession>A0A7J0E0M1</accession>
<evidence type="ECO:0000313" key="1">
    <source>
        <dbReference type="EMBL" id="GFS46607.1"/>
    </source>
</evidence>
<keyword evidence="2" id="KW-1185">Reference proteome</keyword>
<dbReference type="AlphaFoldDB" id="A0A7J0E0M1"/>
<comment type="caution">
    <text evidence="1">The sequence shown here is derived from an EMBL/GenBank/DDBJ whole genome shotgun (WGS) entry which is preliminary data.</text>
</comment>
<evidence type="ECO:0000313" key="2">
    <source>
        <dbReference type="Proteomes" id="UP000585474"/>
    </source>
</evidence>
<keyword evidence="1" id="KW-0346">Stress response</keyword>
<dbReference type="EMBL" id="BJWL01000469">
    <property type="protein sequence ID" value="GFS46607.1"/>
    <property type="molecule type" value="Genomic_DNA"/>
</dbReference>
<dbReference type="Proteomes" id="UP000585474">
    <property type="component" value="Unassembled WGS sequence"/>
</dbReference>